<evidence type="ECO:0000313" key="9">
    <source>
        <dbReference type="Proteomes" id="UP000256503"/>
    </source>
</evidence>
<dbReference type="PANTHER" id="PTHR45453:SF1">
    <property type="entry name" value="PHOSPHATE REGULON SENSOR PROTEIN PHOR"/>
    <property type="match status" value="1"/>
</dbReference>
<dbReference type="InterPro" id="IPR050351">
    <property type="entry name" value="BphY/WalK/GraS-like"/>
</dbReference>
<dbReference type="Pfam" id="PF14361">
    <property type="entry name" value="RsbRD_N"/>
    <property type="match status" value="1"/>
</dbReference>
<dbReference type="SMART" id="SM00388">
    <property type="entry name" value="HisKA"/>
    <property type="match status" value="1"/>
</dbReference>
<dbReference type="GO" id="GO:0016036">
    <property type="term" value="P:cellular response to phosphate starvation"/>
    <property type="evidence" value="ECO:0007669"/>
    <property type="project" value="TreeGrafter"/>
</dbReference>
<dbReference type="AlphaFoldDB" id="A0AAD0VUF4"/>
<dbReference type="PROSITE" id="PS50109">
    <property type="entry name" value="HIS_KIN"/>
    <property type="match status" value="1"/>
</dbReference>
<dbReference type="Gene3D" id="3.30.565.10">
    <property type="entry name" value="Histidine kinase-like ATPase, C-terminal domain"/>
    <property type="match status" value="1"/>
</dbReference>
<evidence type="ECO:0000256" key="3">
    <source>
        <dbReference type="ARBA" id="ARBA00022553"/>
    </source>
</evidence>
<name>A0AAD0VUF4_PSEDL</name>
<evidence type="ECO:0000256" key="2">
    <source>
        <dbReference type="ARBA" id="ARBA00012438"/>
    </source>
</evidence>
<dbReference type="Gene3D" id="1.10.287.130">
    <property type="match status" value="1"/>
</dbReference>
<reference evidence="8 9" key="1">
    <citation type="submission" date="2018-07" db="EMBL/GenBank/DDBJ databases">
        <title>Complete genome sequence of a Pseudomonas plecoglossicida strain pathogenic to the marine fish, Larimichthys crocea.</title>
        <authorList>
            <person name="Tao Z."/>
        </authorList>
    </citation>
    <scope>NUCLEOTIDE SEQUENCE [LARGE SCALE GENOMIC DNA]</scope>
    <source>
        <strain evidence="8 9">XSDHY-P</strain>
    </source>
</reference>
<comment type="catalytic activity">
    <reaction evidence="1">
        <text>ATP + protein L-histidine = ADP + protein N-phospho-L-histidine.</text>
        <dbReference type="EC" id="2.7.13.3"/>
    </reaction>
</comment>
<evidence type="ECO:0000256" key="6">
    <source>
        <dbReference type="ARBA" id="ARBA00023012"/>
    </source>
</evidence>
<accession>A0AAD0VUF4</accession>
<evidence type="ECO:0000313" key="8">
    <source>
        <dbReference type="EMBL" id="AXM97095.1"/>
    </source>
</evidence>
<gene>
    <name evidence="8" type="ORF">DVB73_15515</name>
</gene>
<dbReference type="CDD" id="cd00082">
    <property type="entry name" value="HisKA"/>
    <property type="match status" value="1"/>
</dbReference>
<organism evidence="8 9">
    <name type="scientific">Pseudomonas plecoglossicida</name>
    <dbReference type="NCBI Taxonomy" id="70775"/>
    <lineage>
        <taxon>Bacteria</taxon>
        <taxon>Pseudomonadati</taxon>
        <taxon>Pseudomonadota</taxon>
        <taxon>Gammaproteobacteria</taxon>
        <taxon>Pseudomonadales</taxon>
        <taxon>Pseudomonadaceae</taxon>
        <taxon>Pseudomonas</taxon>
    </lineage>
</organism>
<evidence type="ECO:0000256" key="4">
    <source>
        <dbReference type="ARBA" id="ARBA00022679"/>
    </source>
</evidence>
<dbReference type="EMBL" id="CP031146">
    <property type="protein sequence ID" value="AXM97095.1"/>
    <property type="molecule type" value="Genomic_DNA"/>
</dbReference>
<dbReference type="GO" id="GO:0004721">
    <property type="term" value="F:phosphoprotein phosphatase activity"/>
    <property type="evidence" value="ECO:0007669"/>
    <property type="project" value="TreeGrafter"/>
</dbReference>
<dbReference type="Proteomes" id="UP000256503">
    <property type="component" value="Chromosome"/>
</dbReference>
<dbReference type="PANTHER" id="PTHR45453">
    <property type="entry name" value="PHOSPHATE REGULON SENSOR PROTEIN PHOR"/>
    <property type="match status" value="1"/>
</dbReference>
<keyword evidence="5 8" id="KW-0418">Kinase</keyword>
<dbReference type="GO" id="GO:0000155">
    <property type="term" value="F:phosphorelay sensor kinase activity"/>
    <property type="evidence" value="ECO:0007669"/>
    <property type="project" value="InterPro"/>
</dbReference>
<feature type="domain" description="Histidine kinase" evidence="7">
    <location>
        <begin position="157"/>
        <end position="321"/>
    </location>
</feature>
<dbReference type="InterPro" id="IPR036890">
    <property type="entry name" value="HATPase_C_sf"/>
</dbReference>
<sequence>MRLSDFILQNMESILQAWEDFARTIETPLPDLNSAGLRNHAEAILRTVARDMQMPQSAIQQLEKSRGERPTPADTTAAQLHAVTRLDAGFTLDQVVAEFRALRASVIRLWLPLQMTGESHDVDDMVRFNEAIDQALSESITSYETAVETTRKMVLGVLGHDLRTPLTAALLGAEVLSRKNRSSQREQKVARQVATSVARAKEIVTDLLDLARANLGSGIPVQKASVDLFPLCLSLIEEIRVTQPDVTVIFQGSEKAEGQFDRSRMEQVLSNLIANAYHHGDHSKPITVTLSNAQRKIGFSVHNMGKPIPAEVLPYLFDPEGRYSVTVRITPPCLSDPDLL</sequence>
<dbReference type="InterPro" id="IPR036097">
    <property type="entry name" value="HisK_dim/P_sf"/>
</dbReference>
<dbReference type="GO" id="GO:0005886">
    <property type="term" value="C:plasma membrane"/>
    <property type="evidence" value="ECO:0007669"/>
    <property type="project" value="TreeGrafter"/>
</dbReference>
<dbReference type="GeneID" id="49614825"/>
<dbReference type="RefSeq" id="WP_016393307.1">
    <property type="nucleotide sequence ID" value="NZ_CP031146.1"/>
</dbReference>
<dbReference type="Pfam" id="PF00512">
    <property type="entry name" value="HisKA"/>
    <property type="match status" value="1"/>
</dbReference>
<keyword evidence="3" id="KW-0597">Phosphoprotein</keyword>
<evidence type="ECO:0000256" key="5">
    <source>
        <dbReference type="ARBA" id="ARBA00022777"/>
    </source>
</evidence>
<proteinExistence type="predicted"/>
<dbReference type="InterPro" id="IPR005467">
    <property type="entry name" value="His_kinase_dom"/>
</dbReference>
<dbReference type="EC" id="2.7.13.3" evidence="2"/>
<evidence type="ECO:0000256" key="1">
    <source>
        <dbReference type="ARBA" id="ARBA00000085"/>
    </source>
</evidence>
<dbReference type="Pfam" id="PF02518">
    <property type="entry name" value="HATPase_c"/>
    <property type="match status" value="1"/>
</dbReference>
<dbReference type="InterPro" id="IPR003594">
    <property type="entry name" value="HATPase_dom"/>
</dbReference>
<keyword evidence="4" id="KW-0808">Transferase</keyword>
<keyword evidence="6" id="KW-0902">Two-component regulatory system</keyword>
<dbReference type="InterPro" id="IPR025751">
    <property type="entry name" value="RsbRD_N_dom"/>
</dbReference>
<evidence type="ECO:0000259" key="7">
    <source>
        <dbReference type="PROSITE" id="PS50109"/>
    </source>
</evidence>
<dbReference type="SUPFAM" id="SSF47384">
    <property type="entry name" value="Homodimeric domain of signal transducing histidine kinase"/>
    <property type="match status" value="1"/>
</dbReference>
<dbReference type="InterPro" id="IPR003661">
    <property type="entry name" value="HisK_dim/P_dom"/>
</dbReference>
<dbReference type="SUPFAM" id="SSF55874">
    <property type="entry name" value="ATPase domain of HSP90 chaperone/DNA topoisomerase II/histidine kinase"/>
    <property type="match status" value="1"/>
</dbReference>
<protein>
    <recommendedName>
        <fullName evidence="2">histidine kinase</fullName>
        <ecNumber evidence="2">2.7.13.3</ecNumber>
    </recommendedName>
</protein>